<gene>
    <name evidence="1" type="ORF">MAY91_15465</name>
</gene>
<evidence type="ECO:0000313" key="1">
    <source>
        <dbReference type="EMBL" id="WFN96166.1"/>
    </source>
</evidence>
<organism evidence="1 2">
    <name type="scientific">Edwardsiella ictaluri</name>
    <dbReference type="NCBI Taxonomy" id="67780"/>
    <lineage>
        <taxon>Bacteria</taxon>
        <taxon>Pseudomonadati</taxon>
        <taxon>Pseudomonadota</taxon>
        <taxon>Gammaproteobacteria</taxon>
        <taxon>Enterobacterales</taxon>
        <taxon>Hafniaceae</taxon>
        <taxon>Edwardsiella</taxon>
    </lineage>
</organism>
<dbReference type="EMBL" id="CP092014">
    <property type="protein sequence ID" value="WFN96166.1"/>
    <property type="molecule type" value="Genomic_DNA"/>
</dbReference>
<name>A0ABY8GFC9_EDWIC</name>
<dbReference type="Proteomes" id="UP001222680">
    <property type="component" value="Chromosome"/>
</dbReference>
<dbReference type="RefSeq" id="WP_049640641.1">
    <property type="nucleotide sequence ID" value="NZ_CP113159.1"/>
</dbReference>
<sequence>MSWSQFIHDNIRRQLVGEGFDEALARKGAEAGVAHYAAQSTQASRCGKLFDDCLRVARRWVVAYGTVQERSQQRQQRLARLASARR</sequence>
<evidence type="ECO:0000313" key="2">
    <source>
        <dbReference type="Proteomes" id="UP001222680"/>
    </source>
</evidence>
<proteinExistence type="predicted"/>
<protein>
    <submittedName>
        <fullName evidence="1">Uncharacterized protein</fullName>
    </submittedName>
</protein>
<keyword evidence="2" id="KW-1185">Reference proteome</keyword>
<reference evidence="1 2" key="1">
    <citation type="submission" date="2022-02" db="EMBL/GenBank/DDBJ databases">
        <title>Phenotypic, genotypic and serological characterization of Edwardsiella ictaluri from catfish and ornamental fish species.</title>
        <authorList>
            <person name="Rose D."/>
            <person name="Tekedar H.C."/>
            <person name="Waldbieser G.C."/>
            <person name="Aarattuthodi S."/>
            <person name="Griffin M.J."/>
        </authorList>
    </citation>
    <scope>NUCLEOTIDE SEQUENCE [LARGE SCALE GENOMIC DNA]</scope>
    <source>
        <strain evidence="1 2">13 TAL-140 K3</strain>
    </source>
</reference>
<accession>A0ABY8GFC9</accession>